<dbReference type="InterPro" id="IPR052630">
    <property type="entry name" value="TTC17"/>
</dbReference>
<keyword evidence="6" id="KW-1185">Reference proteome</keyword>
<keyword evidence="4" id="KW-0732">Signal</keyword>
<dbReference type="OrthoDB" id="2115703at2759"/>
<name>A0A6J8D829_MYTCO</name>
<evidence type="ECO:0000256" key="3">
    <source>
        <dbReference type="SAM" id="MobiDB-lite"/>
    </source>
</evidence>
<keyword evidence="2" id="KW-0175">Coiled coil</keyword>
<organism evidence="5 6">
    <name type="scientific">Mytilus coruscus</name>
    <name type="common">Sea mussel</name>
    <dbReference type="NCBI Taxonomy" id="42192"/>
    <lineage>
        <taxon>Eukaryota</taxon>
        <taxon>Metazoa</taxon>
        <taxon>Spiralia</taxon>
        <taxon>Lophotrochozoa</taxon>
        <taxon>Mollusca</taxon>
        <taxon>Bivalvia</taxon>
        <taxon>Autobranchia</taxon>
        <taxon>Pteriomorphia</taxon>
        <taxon>Mytilida</taxon>
        <taxon>Mytiloidea</taxon>
        <taxon>Mytilidae</taxon>
        <taxon>Mytilinae</taxon>
        <taxon>Mytilus</taxon>
    </lineage>
</organism>
<feature type="repeat" description="TPR" evidence="1">
    <location>
        <begin position="722"/>
        <end position="755"/>
    </location>
</feature>
<evidence type="ECO:0000313" key="6">
    <source>
        <dbReference type="Proteomes" id="UP000507470"/>
    </source>
</evidence>
<gene>
    <name evidence="5" type="ORF">MCOR_37680</name>
</gene>
<dbReference type="GO" id="GO:0030041">
    <property type="term" value="P:actin filament polymerization"/>
    <property type="evidence" value="ECO:0007669"/>
    <property type="project" value="TreeGrafter"/>
</dbReference>
<dbReference type="EMBL" id="CACVKT020006856">
    <property type="protein sequence ID" value="CAC5403817.1"/>
    <property type="molecule type" value="Genomic_DNA"/>
</dbReference>
<protein>
    <submittedName>
        <fullName evidence="5">Tetratricopeptide repeat protein 17</fullName>
    </submittedName>
</protein>
<dbReference type="InterPro" id="IPR011990">
    <property type="entry name" value="TPR-like_helical_dom_sf"/>
</dbReference>
<dbReference type="FunFam" id="1.25.40.10:FF:000061">
    <property type="entry name" value="Tetratricopeptide repeat domain 17"/>
    <property type="match status" value="1"/>
</dbReference>
<evidence type="ECO:0000313" key="5">
    <source>
        <dbReference type="EMBL" id="CAC5403817.1"/>
    </source>
</evidence>
<feature type="region of interest" description="Disordered" evidence="3">
    <location>
        <begin position="1021"/>
        <end position="1084"/>
    </location>
</feature>
<dbReference type="PANTHER" id="PTHR16091:SF1">
    <property type="entry name" value="TETRATRICOPEPTIDE REPEAT PROTEIN 17"/>
    <property type="match status" value="1"/>
</dbReference>
<dbReference type="Gene3D" id="1.25.40.10">
    <property type="entry name" value="Tetratricopeptide repeat domain"/>
    <property type="match status" value="3"/>
</dbReference>
<feature type="compositionally biased region" description="Basic and acidic residues" evidence="3">
    <location>
        <begin position="1025"/>
        <end position="1036"/>
    </location>
</feature>
<dbReference type="SMART" id="SM00028">
    <property type="entry name" value="TPR"/>
    <property type="match status" value="6"/>
</dbReference>
<dbReference type="Proteomes" id="UP000507470">
    <property type="component" value="Unassembled WGS sequence"/>
</dbReference>
<feature type="signal peptide" evidence="4">
    <location>
        <begin position="1"/>
        <end position="22"/>
    </location>
</feature>
<evidence type="ECO:0000256" key="1">
    <source>
        <dbReference type="PROSITE-ProRule" id="PRU00339"/>
    </source>
</evidence>
<feature type="coiled-coil region" evidence="2">
    <location>
        <begin position="320"/>
        <end position="354"/>
    </location>
</feature>
<dbReference type="PROSITE" id="PS50005">
    <property type="entry name" value="TPR"/>
    <property type="match status" value="2"/>
</dbReference>
<dbReference type="PANTHER" id="PTHR16091">
    <property type="entry name" value="TTC17 PROTEIN"/>
    <property type="match status" value="1"/>
</dbReference>
<feature type="chain" id="PRO_5027050432" evidence="4">
    <location>
        <begin position="23"/>
        <end position="1337"/>
    </location>
</feature>
<feature type="repeat" description="TPR" evidence="1">
    <location>
        <begin position="274"/>
        <end position="307"/>
    </location>
</feature>
<dbReference type="InterPro" id="IPR019734">
    <property type="entry name" value="TPR_rpt"/>
</dbReference>
<dbReference type="GO" id="GO:0005737">
    <property type="term" value="C:cytoplasm"/>
    <property type="evidence" value="ECO:0007669"/>
    <property type="project" value="TreeGrafter"/>
</dbReference>
<proteinExistence type="predicted"/>
<sequence length="1337" mass="153108">MVAANVLVILLAVVRCLHLSDGSSHWVVTENGRIQAQLDTVFNMRRPYDLVAFMKQEDRGETILQLKRELLQRKEEIDKNEDRDTGLEQRFYKTDIDCVAAGKPLPEFDLYISTVLPLENKGIRPEEHIDLSITPRDNLHQPDCRLFSELEYSFHAFEHLEGMKDRETLQGTPELGLKNAITYQDSVDEYGHRIYEAFAKNRTSWINNMAAFYWRIKGDPYHAIECVRRALHFSPRHQKDVALISLANILHRARYSNEAAVVVHAALDVSKELNVNHFTLGNIYAVLAEYNKSIICFENTLRIQPDFDAAAKRKHAVLCHAKLEEALEAQHRSLQQTLNDLKEYQRKHDIFQSQTEKLISEQVTNDAKLDQHISYENINFCKSGKEGGKHGYIPDFRQRNFFLIAFKQVTNDAKLDQHISYENMKLRESAVEIGEYCRMVDRDGKQVLMCTWGKKDTSTVELDFAPFFDDSKKEEKNQTADLPASEKKKVDYSKPIREPFYTKEKMIEKPKFQFGDPDAENEWPSREECDTYVQKVPDPRNLSTVYLSPENKGFEVNALLSEAQNIPPGEEHPLPWYPPVCVPLLEIPEGSVTTYDHIPAVSREQRVKMPLKLFDKFQKKRLINHVPDRILTAEEVGQRLLTALKEKIGPEWILYNVAGLYWRVIGNNYHGIECFRRSLYFVQPQYKDVPLVNLANILYMWGKFEDGVKIMKDALAINDLEPDSHFLYGNLLWVTKNYTGAVKQYEKTIDIEPEHQEAFNALRAIKCYLKYHHSAQSAAPAEMSQPNLPNCPQRAQNKNQETESRVICKNMITGVDSTKTPTCKTQNECTKPQKVKENGEEKCVIETRSRSKSDCNGHCTQTCTVTPIKLDSCTGDITIDQPSVSDTQCSQKGPNQPYPNSEEPVFSADFSSKLDEVSDHYMKQGLCEGEECSQLRVQQGNQRPHIKLEFVDGVLHQKFIFMQSKDEVNVDFDVCVIFNDGTKTPGCDKPEFKTYLDEFDKHKEGLENLESALLQHLNSKCASKKAKEKDEKKSAKSPEGPEVTKETKRRQSRSKNPQEPNIHDGKEIKMEPVEQLPDSELPDTSYQIGQRYHMATPTTMDCNNLPNIKFSEFTSTFLSVTAKQVDLRKHIDFETVIRRYYEEPVCMTEFSSSLELDNLPGMINRDNLQYQPESGLREVLQKLGGEPAQRVEVIGTRIANALKKNMTSWILTNVAALYWRVEGDAKKAIDCLRLSLTTAPRSKRDTALISIANIFHRAGYINDAIFTTNLALDTANKVAVSHFTMANLYAVKAQWDKATMFYESTLGLQSTFEPAKQRLKAIKCKIVMQKPVAMPTD</sequence>
<dbReference type="GO" id="GO:0015629">
    <property type="term" value="C:actin cytoskeleton"/>
    <property type="evidence" value="ECO:0007669"/>
    <property type="project" value="TreeGrafter"/>
</dbReference>
<feature type="compositionally biased region" description="Basic and acidic residues" evidence="3">
    <location>
        <begin position="1061"/>
        <end position="1072"/>
    </location>
</feature>
<accession>A0A6J8D829</accession>
<evidence type="ECO:0000256" key="2">
    <source>
        <dbReference type="SAM" id="Coils"/>
    </source>
</evidence>
<reference evidence="5 6" key="1">
    <citation type="submission" date="2020-06" db="EMBL/GenBank/DDBJ databases">
        <authorList>
            <person name="Li R."/>
            <person name="Bekaert M."/>
        </authorList>
    </citation>
    <scope>NUCLEOTIDE SEQUENCE [LARGE SCALE GENOMIC DNA]</scope>
    <source>
        <strain evidence="6">wild</strain>
    </source>
</reference>
<evidence type="ECO:0000256" key="4">
    <source>
        <dbReference type="SAM" id="SignalP"/>
    </source>
</evidence>
<keyword evidence="1" id="KW-0802">TPR repeat</keyword>
<dbReference type="SUPFAM" id="SSF48452">
    <property type="entry name" value="TPR-like"/>
    <property type="match status" value="1"/>
</dbReference>